<evidence type="ECO:0000256" key="1">
    <source>
        <dbReference type="SAM" id="Phobius"/>
    </source>
</evidence>
<name>A0A7C8JAM6_ORBOL</name>
<keyword evidence="1" id="KW-1133">Transmembrane helix</keyword>
<comment type="caution">
    <text evidence="2">The sequence shown here is derived from an EMBL/GenBank/DDBJ whole genome shotgun (WGS) entry which is preliminary data.</text>
</comment>
<keyword evidence="1" id="KW-0812">Transmembrane</keyword>
<evidence type="ECO:0000313" key="2">
    <source>
        <dbReference type="EMBL" id="KAF3100685.1"/>
    </source>
</evidence>
<evidence type="ECO:0000313" key="3">
    <source>
        <dbReference type="Proteomes" id="UP000475325"/>
    </source>
</evidence>
<protein>
    <submittedName>
        <fullName evidence="2">Uncharacterized protein</fullName>
    </submittedName>
</protein>
<gene>
    <name evidence="2" type="ORF">TWF102_005066</name>
</gene>
<sequence length="287" mass="31990">MEPVVRYATSEVIRPGPYHRLLNGIEWVTGTPCTNLIGVPQSLCSKTVTNSTAGYLWLFALSAFGIIVGFLGLAVFVTAVYGAWYGVKSAGQAYKEVMGKIMLLEAKCGKLEEALAKETTARLAAECALQEKLKEEVKARTQADTNLTTKLDKERVDRQAAAVTLEASVTKKINDESADRKADDHALRHDLRKEERIRQKEVMDLSHKFLEDNRKEGEIRAKGFADTMKMIMDETSLRTVKMDSVSSRVNEISIKLTNEKVEREAQDASLARKIDGLRAIKDPRHSC</sequence>
<dbReference type="EMBL" id="WIQW01000025">
    <property type="protein sequence ID" value="KAF3100685.1"/>
    <property type="molecule type" value="Genomic_DNA"/>
</dbReference>
<feature type="transmembrane region" description="Helical" evidence="1">
    <location>
        <begin position="55"/>
        <end position="85"/>
    </location>
</feature>
<organism evidence="2 3">
    <name type="scientific">Orbilia oligospora</name>
    <name type="common">Nematode-trapping fungus</name>
    <name type="synonym">Arthrobotrys oligospora</name>
    <dbReference type="NCBI Taxonomy" id="2813651"/>
    <lineage>
        <taxon>Eukaryota</taxon>
        <taxon>Fungi</taxon>
        <taxon>Dikarya</taxon>
        <taxon>Ascomycota</taxon>
        <taxon>Pezizomycotina</taxon>
        <taxon>Orbiliomycetes</taxon>
        <taxon>Orbiliales</taxon>
        <taxon>Orbiliaceae</taxon>
        <taxon>Orbilia</taxon>
    </lineage>
</organism>
<dbReference type="Proteomes" id="UP000475325">
    <property type="component" value="Unassembled WGS sequence"/>
</dbReference>
<reference evidence="2 3" key="1">
    <citation type="submission" date="2019-06" db="EMBL/GenBank/DDBJ databases">
        <authorList>
            <person name="Palmer J.M."/>
        </authorList>
    </citation>
    <scope>NUCLEOTIDE SEQUENCE [LARGE SCALE GENOMIC DNA]</scope>
    <source>
        <strain evidence="2 3">TWF102</strain>
    </source>
</reference>
<accession>A0A7C8JAM6</accession>
<proteinExistence type="predicted"/>
<keyword evidence="1" id="KW-0472">Membrane</keyword>
<dbReference type="AlphaFoldDB" id="A0A7C8JAM6"/>